<dbReference type="InterPro" id="IPR013207">
    <property type="entry name" value="LGFP"/>
</dbReference>
<dbReference type="Gene3D" id="3.40.390.10">
    <property type="entry name" value="Collagenase (Catalytic Domain)"/>
    <property type="match status" value="1"/>
</dbReference>
<name>A0A1H8RTB2_9ACTN</name>
<dbReference type="EMBL" id="FOEE01000003">
    <property type="protein sequence ID" value="SEO69869.1"/>
    <property type="molecule type" value="Genomic_DNA"/>
</dbReference>
<dbReference type="AlphaFoldDB" id="A0A1H8RTB2"/>
<sequence length="811" mass="84235">MDSSSGPVRPMGEVVPCVVESSVHSARPRSTRLSLLVVPAVALALLAVPPARAEEETPATGDTVVGELVQGYADAGPDAEEPVPPAEEDAGLLSWIRTAPGEAVRVPTEDLGATEAGATVEVALGDAVVDEATEQGLEPAYEVLAAEVVAPPEATVPAPAADPADHPVTVVMVQPADAAAQRAADPTTLAQVVAAVDGPVADFWLTQSAGAVRFAVAGTVASWVVSDATCRDPWGLWEDAATAASTVGWTGAPAEHLLVYVPRNSPNCSYGVGTVGRALGEGGLAYVRDTATSVIAHELGHNLGLGHSSLRQCDAVTESADASCQVRPYYDLYDVMGASWTQVGSLNVTQAANLGLLPSSSVRSVGPTTGGTVVLSAVSGGTGTRAVRLAMPDGRDYWVEYRPAGGRDAWLATAQNQFGLQPGVLVRRSTAGSDSSVLLDGSPSRASGWGGDLEQAVPPGTGVLIGGTYRVTVESIGAGGATVRVEPPSEIALVHQRTGGNAGLLGPPLRAEQCGIRDGGCFQEFRSGVVYWSPATGAHFVVGLVWQRWAAQGWEWGGLGFPVGDTTCGLRDGGCFQHFQGGSVFFSPATGARVVAGVIRDRWAATGWENGLLGYPTADPVCGIRDGGCLQEFRSGVVYWSPATGAHFVVGLVRGRWAAQGWEWGRLGFPVGDTTCGLRDGGCFQHFQGGSVYWSPASGARVAWGAIRDTWSGYGWEAGRLGYPLTEEICGLRDGGCFQAFQGGSVYWSPATGAVPVWGAIRDAWAGQGWEHGRLGYPVSGESCWHGCQQRFQGGSIEWTVARGARTFLSG</sequence>
<gene>
    <name evidence="1" type="ORF">SAMN05660991_01335</name>
</gene>
<dbReference type="SUPFAM" id="SSF55486">
    <property type="entry name" value="Metalloproteases ('zincins'), catalytic domain"/>
    <property type="match status" value="1"/>
</dbReference>
<proteinExistence type="predicted"/>
<organism evidence="1 2">
    <name type="scientific">Trujillonella endophytica</name>
    <dbReference type="NCBI Taxonomy" id="673521"/>
    <lineage>
        <taxon>Bacteria</taxon>
        <taxon>Bacillati</taxon>
        <taxon>Actinomycetota</taxon>
        <taxon>Actinomycetes</taxon>
        <taxon>Geodermatophilales</taxon>
        <taxon>Geodermatophilaceae</taxon>
        <taxon>Trujillonella</taxon>
    </lineage>
</organism>
<dbReference type="Pfam" id="PF08310">
    <property type="entry name" value="LGFP"/>
    <property type="match status" value="6"/>
</dbReference>
<dbReference type="InterPro" id="IPR024079">
    <property type="entry name" value="MetalloPept_cat_dom_sf"/>
</dbReference>
<reference evidence="2" key="1">
    <citation type="submission" date="2016-10" db="EMBL/GenBank/DDBJ databases">
        <authorList>
            <person name="Varghese N."/>
            <person name="Submissions S."/>
        </authorList>
    </citation>
    <scope>NUCLEOTIDE SEQUENCE [LARGE SCALE GENOMIC DNA]</scope>
    <source>
        <strain evidence="2">DSM 45413</strain>
    </source>
</reference>
<evidence type="ECO:0000313" key="2">
    <source>
        <dbReference type="Proteomes" id="UP000198960"/>
    </source>
</evidence>
<keyword evidence="2" id="KW-1185">Reference proteome</keyword>
<dbReference type="STRING" id="673521.SAMN05660991_01335"/>
<dbReference type="Proteomes" id="UP000198960">
    <property type="component" value="Unassembled WGS sequence"/>
</dbReference>
<accession>A0A1H8RTB2</accession>
<protein>
    <submittedName>
        <fullName evidence="1">LGFP repeat-containing protein</fullName>
    </submittedName>
</protein>
<dbReference type="GO" id="GO:0008237">
    <property type="term" value="F:metallopeptidase activity"/>
    <property type="evidence" value="ECO:0007669"/>
    <property type="project" value="InterPro"/>
</dbReference>
<evidence type="ECO:0000313" key="1">
    <source>
        <dbReference type="EMBL" id="SEO69869.1"/>
    </source>
</evidence>